<accession>E9GT96</accession>
<organism evidence="1 2">
    <name type="scientific">Daphnia pulex</name>
    <name type="common">Water flea</name>
    <dbReference type="NCBI Taxonomy" id="6669"/>
    <lineage>
        <taxon>Eukaryota</taxon>
        <taxon>Metazoa</taxon>
        <taxon>Ecdysozoa</taxon>
        <taxon>Arthropoda</taxon>
        <taxon>Crustacea</taxon>
        <taxon>Branchiopoda</taxon>
        <taxon>Diplostraca</taxon>
        <taxon>Cladocera</taxon>
        <taxon>Anomopoda</taxon>
        <taxon>Daphniidae</taxon>
        <taxon>Daphnia</taxon>
    </lineage>
</organism>
<dbReference type="HOGENOM" id="CLU_148884_0_0_1"/>
<evidence type="ECO:0000313" key="2">
    <source>
        <dbReference type="Proteomes" id="UP000000305"/>
    </source>
</evidence>
<protein>
    <submittedName>
        <fullName evidence="1">Uncharacterized protein</fullName>
    </submittedName>
</protein>
<dbReference type="KEGG" id="dpx:DAPPUDRAFT_247723"/>
<proteinExistence type="predicted"/>
<keyword evidence="2" id="KW-1185">Reference proteome</keyword>
<dbReference type="Proteomes" id="UP000000305">
    <property type="component" value="Unassembled WGS sequence"/>
</dbReference>
<gene>
    <name evidence="1" type="ORF">DAPPUDRAFT_247723</name>
</gene>
<dbReference type="PhylomeDB" id="E9GT96"/>
<evidence type="ECO:0000313" key="1">
    <source>
        <dbReference type="EMBL" id="EFX77238.1"/>
    </source>
</evidence>
<sequence>MAGERNEFEVVFGWGALLEWVKNEESEVSDSGLLVSFLVARAPFLPTASNEFSFDSVASLLGLIVPTCLRPEDINPNRKIMRETRVSTEFYPRKSRKSVAQSGSEYLMVMVLLILP</sequence>
<name>E9GT96_DAPPU</name>
<reference evidence="1 2" key="1">
    <citation type="journal article" date="2011" name="Science">
        <title>The ecoresponsive genome of Daphnia pulex.</title>
        <authorList>
            <person name="Colbourne J.K."/>
            <person name="Pfrender M.E."/>
            <person name="Gilbert D."/>
            <person name="Thomas W.K."/>
            <person name="Tucker A."/>
            <person name="Oakley T.H."/>
            <person name="Tokishita S."/>
            <person name="Aerts A."/>
            <person name="Arnold G.J."/>
            <person name="Basu M.K."/>
            <person name="Bauer D.J."/>
            <person name="Caceres C.E."/>
            <person name="Carmel L."/>
            <person name="Casola C."/>
            <person name="Choi J.H."/>
            <person name="Detter J.C."/>
            <person name="Dong Q."/>
            <person name="Dusheyko S."/>
            <person name="Eads B.D."/>
            <person name="Frohlich T."/>
            <person name="Geiler-Samerotte K.A."/>
            <person name="Gerlach D."/>
            <person name="Hatcher P."/>
            <person name="Jogdeo S."/>
            <person name="Krijgsveld J."/>
            <person name="Kriventseva E.V."/>
            <person name="Kultz D."/>
            <person name="Laforsch C."/>
            <person name="Lindquist E."/>
            <person name="Lopez J."/>
            <person name="Manak J.R."/>
            <person name="Muller J."/>
            <person name="Pangilinan J."/>
            <person name="Patwardhan R.P."/>
            <person name="Pitluck S."/>
            <person name="Pritham E.J."/>
            <person name="Rechtsteiner A."/>
            <person name="Rho M."/>
            <person name="Rogozin I.B."/>
            <person name="Sakarya O."/>
            <person name="Salamov A."/>
            <person name="Schaack S."/>
            <person name="Shapiro H."/>
            <person name="Shiga Y."/>
            <person name="Skalitzky C."/>
            <person name="Smith Z."/>
            <person name="Souvorov A."/>
            <person name="Sung W."/>
            <person name="Tang Z."/>
            <person name="Tsuchiya D."/>
            <person name="Tu H."/>
            <person name="Vos H."/>
            <person name="Wang M."/>
            <person name="Wolf Y.I."/>
            <person name="Yamagata H."/>
            <person name="Yamada T."/>
            <person name="Ye Y."/>
            <person name="Shaw J.R."/>
            <person name="Andrews J."/>
            <person name="Crease T.J."/>
            <person name="Tang H."/>
            <person name="Lucas S.M."/>
            <person name="Robertson H.M."/>
            <person name="Bork P."/>
            <person name="Koonin E.V."/>
            <person name="Zdobnov E.M."/>
            <person name="Grigoriev I.V."/>
            <person name="Lynch M."/>
            <person name="Boore J.L."/>
        </authorList>
    </citation>
    <scope>NUCLEOTIDE SEQUENCE [LARGE SCALE GENOMIC DNA]</scope>
</reference>
<dbReference type="EMBL" id="GL732563">
    <property type="protein sequence ID" value="EFX77238.1"/>
    <property type="molecule type" value="Genomic_DNA"/>
</dbReference>
<dbReference type="InParanoid" id="E9GT96"/>
<dbReference type="AlphaFoldDB" id="E9GT96"/>